<dbReference type="AlphaFoldDB" id="A0AAE1FXZ3"/>
<dbReference type="InterPro" id="IPR029526">
    <property type="entry name" value="PGBD"/>
</dbReference>
<dbReference type="GO" id="GO:0043565">
    <property type="term" value="F:sequence-specific DNA binding"/>
    <property type="evidence" value="ECO:0007669"/>
    <property type="project" value="TreeGrafter"/>
</dbReference>
<dbReference type="Pfam" id="PF13843">
    <property type="entry name" value="DDE_Tnp_1_7"/>
    <property type="match status" value="1"/>
</dbReference>
<organism evidence="3 4">
    <name type="scientific">Petrolisthes cinctipes</name>
    <name type="common">Flat porcelain crab</name>
    <dbReference type="NCBI Taxonomy" id="88211"/>
    <lineage>
        <taxon>Eukaryota</taxon>
        <taxon>Metazoa</taxon>
        <taxon>Ecdysozoa</taxon>
        <taxon>Arthropoda</taxon>
        <taxon>Crustacea</taxon>
        <taxon>Multicrustacea</taxon>
        <taxon>Malacostraca</taxon>
        <taxon>Eumalacostraca</taxon>
        <taxon>Eucarida</taxon>
        <taxon>Decapoda</taxon>
        <taxon>Pleocyemata</taxon>
        <taxon>Anomura</taxon>
        <taxon>Galatheoidea</taxon>
        <taxon>Porcellanidae</taxon>
        <taxon>Petrolisthes</taxon>
    </lineage>
</organism>
<gene>
    <name evidence="3" type="ORF">Pcinc_013957</name>
</gene>
<dbReference type="EMBL" id="JAWQEG010001199">
    <property type="protein sequence ID" value="KAK3881611.1"/>
    <property type="molecule type" value="Genomic_DNA"/>
</dbReference>
<feature type="compositionally biased region" description="Acidic residues" evidence="1">
    <location>
        <begin position="37"/>
        <end position="48"/>
    </location>
</feature>
<dbReference type="PANTHER" id="PTHR47055:SF2">
    <property type="entry name" value="PIGGYBAC TRANSPOSABLE ELEMENT-DERIVED PROTEIN 2-RELATED"/>
    <property type="match status" value="1"/>
</dbReference>
<dbReference type="Proteomes" id="UP001286313">
    <property type="component" value="Unassembled WGS sequence"/>
</dbReference>
<reference evidence="3" key="1">
    <citation type="submission" date="2023-10" db="EMBL/GenBank/DDBJ databases">
        <title>Genome assemblies of two species of porcelain crab, Petrolisthes cinctipes and Petrolisthes manimaculis (Anomura: Porcellanidae).</title>
        <authorList>
            <person name="Angst P."/>
        </authorList>
    </citation>
    <scope>NUCLEOTIDE SEQUENCE</scope>
    <source>
        <strain evidence="3">PB745_01</strain>
        <tissue evidence="3">Gill</tissue>
    </source>
</reference>
<evidence type="ECO:0000259" key="2">
    <source>
        <dbReference type="Pfam" id="PF13843"/>
    </source>
</evidence>
<protein>
    <recommendedName>
        <fullName evidence="2">PiggyBac transposable element-derived protein domain-containing protein</fullName>
    </recommendedName>
</protein>
<sequence>MSSDENAYSDEDDSNGLVKKSEGKVHNLYIMPPDDGAMTDEDSGEEDNVDISNLPATQLTYFAMIGSSEVQDSVDENVEIQEECQKRKKIKPRQWKVQDIPEKTCVPRYPYKPSSADLPRKPCEIIELFLDIIAIDHIVKSTVNYAVQRGNHSFTLTSDEMKSFIGILLVSGYCCVPRRRLYWQKQPDVYNYLIASSLRRDRFDEIIKFFHAADNTNLRKFNHSWKS</sequence>
<accession>A0AAE1FXZ3</accession>
<name>A0AAE1FXZ3_PETCI</name>
<evidence type="ECO:0000313" key="3">
    <source>
        <dbReference type="EMBL" id="KAK3881611.1"/>
    </source>
</evidence>
<dbReference type="PANTHER" id="PTHR47055">
    <property type="entry name" value="DDE_TNP_1_7 DOMAIN-CONTAINING PROTEIN"/>
    <property type="match status" value="1"/>
</dbReference>
<evidence type="ECO:0000313" key="4">
    <source>
        <dbReference type="Proteomes" id="UP001286313"/>
    </source>
</evidence>
<feature type="region of interest" description="Disordered" evidence="1">
    <location>
        <begin position="1"/>
        <end position="48"/>
    </location>
</feature>
<dbReference type="InterPro" id="IPR052638">
    <property type="entry name" value="PiggyBac_TE-derived"/>
</dbReference>
<proteinExistence type="predicted"/>
<keyword evidence="4" id="KW-1185">Reference proteome</keyword>
<comment type="caution">
    <text evidence="3">The sequence shown here is derived from an EMBL/GenBank/DDBJ whole genome shotgun (WGS) entry which is preliminary data.</text>
</comment>
<evidence type="ECO:0000256" key="1">
    <source>
        <dbReference type="SAM" id="MobiDB-lite"/>
    </source>
</evidence>
<feature type="domain" description="PiggyBac transposable element-derived protein" evidence="2">
    <location>
        <begin position="122"/>
        <end position="218"/>
    </location>
</feature>